<feature type="transmembrane region" description="Helical" evidence="7">
    <location>
        <begin position="107"/>
        <end position="133"/>
    </location>
</feature>
<evidence type="ECO:0000256" key="2">
    <source>
        <dbReference type="ARBA" id="ARBA00022448"/>
    </source>
</evidence>
<keyword evidence="2 7" id="KW-0813">Transport</keyword>
<feature type="transmembrane region" description="Helical" evidence="7">
    <location>
        <begin position="44"/>
        <end position="66"/>
    </location>
</feature>
<dbReference type="Pfam" id="PF00528">
    <property type="entry name" value="BPD_transp_1"/>
    <property type="match status" value="1"/>
</dbReference>
<dbReference type="RefSeq" id="WP_148815171.1">
    <property type="nucleotide sequence ID" value="NZ_CP043046.1"/>
</dbReference>
<dbReference type="PANTHER" id="PTHR43386:SF6">
    <property type="entry name" value="ABC TRANSPORTER PERMEASE PROTEIN"/>
    <property type="match status" value="1"/>
</dbReference>
<evidence type="ECO:0000313" key="10">
    <source>
        <dbReference type="Proteomes" id="UP000325161"/>
    </source>
</evidence>
<dbReference type="KEGG" id="pacr:FXN63_12200"/>
<evidence type="ECO:0000256" key="6">
    <source>
        <dbReference type="ARBA" id="ARBA00023136"/>
    </source>
</evidence>
<dbReference type="InterPro" id="IPR050366">
    <property type="entry name" value="BP-dependent_transpt_permease"/>
</dbReference>
<dbReference type="GO" id="GO:0005886">
    <property type="term" value="C:plasma membrane"/>
    <property type="evidence" value="ECO:0007669"/>
    <property type="project" value="UniProtKB-SubCell"/>
</dbReference>
<dbReference type="PANTHER" id="PTHR43386">
    <property type="entry name" value="OLIGOPEPTIDE TRANSPORT SYSTEM PERMEASE PROTEIN APPC"/>
    <property type="match status" value="1"/>
</dbReference>
<evidence type="ECO:0000256" key="7">
    <source>
        <dbReference type="RuleBase" id="RU363032"/>
    </source>
</evidence>
<evidence type="ECO:0000259" key="8">
    <source>
        <dbReference type="PROSITE" id="PS50928"/>
    </source>
</evidence>
<dbReference type="GO" id="GO:0055085">
    <property type="term" value="P:transmembrane transport"/>
    <property type="evidence" value="ECO:0007669"/>
    <property type="project" value="InterPro"/>
</dbReference>
<keyword evidence="6 7" id="KW-0472">Membrane</keyword>
<feature type="transmembrane region" description="Helical" evidence="7">
    <location>
        <begin position="271"/>
        <end position="293"/>
    </location>
</feature>
<dbReference type="Proteomes" id="UP000325161">
    <property type="component" value="Chromosome"/>
</dbReference>
<evidence type="ECO:0000256" key="5">
    <source>
        <dbReference type="ARBA" id="ARBA00022989"/>
    </source>
</evidence>
<dbReference type="EMBL" id="CP043046">
    <property type="protein sequence ID" value="QEI06506.1"/>
    <property type="molecule type" value="Genomic_DNA"/>
</dbReference>
<keyword evidence="3" id="KW-1003">Cell membrane</keyword>
<gene>
    <name evidence="9" type="ORF">FXN63_12200</name>
</gene>
<keyword evidence="4 7" id="KW-0812">Transmembrane</keyword>
<evidence type="ECO:0000256" key="3">
    <source>
        <dbReference type="ARBA" id="ARBA00022475"/>
    </source>
</evidence>
<feature type="domain" description="ABC transmembrane type-1" evidence="8">
    <location>
        <begin position="109"/>
        <end position="293"/>
    </location>
</feature>
<dbReference type="Gene3D" id="1.10.3720.10">
    <property type="entry name" value="MetI-like"/>
    <property type="match status" value="1"/>
</dbReference>
<dbReference type="SUPFAM" id="SSF161098">
    <property type="entry name" value="MetI-like"/>
    <property type="match status" value="1"/>
</dbReference>
<name>A0A5C0AXP2_9BURK</name>
<dbReference type="InterPro" id="IPR035906">
    <property type="entry name" value="MetI-like_sf"/>
</dbReference>
<dbReference type="PROSITE" id="PS50928">
    <property type="entry name" value="ABC_TM1"/>
    <property type="match status" value="1"/>
</dbReference>
<dbReference type="CDD" id="cd06261">
    <property type="entry name" value="TM_PBP2"/>
    <property type="match status" value="1"/>
</dbReference>
<evidence type="ECO:0000313" key="9">
    <source>
        <dbReference type="EMBL" id="QEI06506.1"/>
    </source>
</evidence>
<reference evidence="9 10" key="1">
    <citation type="submission" date="2019-08" db="EMBL/GenBank/DDBJ databases">
        <title>Amphibian skin-associated Pigmentiphaga: genome sequence and occurrence across geography and hosts.</title>
        <authorList>
            <person name="Bletz M.C."/>
            <person name="Bunk B."/>
            <person name="Sproeer C."/>
            <person name="Biwer P."/>
            <person name="Reiter S."/>
            <person name="Rabemananjara F.C.E."/>
            <person name="Schulz S."/>
            <person name="Overmann J."/>
            <person name="Vences M."/>
        </authorList>
    </citation>
    <scope>NUCLEOTIDE SEQUENCE [LARGE SCALE GENOMIC DNA]</scope>
    <source>
        <strain evidence="9 10">Mada1488</strain>
    </source>
</reference>
<comment type="similarity">
    <text evidence="7">Belongs to the binding-protein-dependent transport system permease family.</text>
</comment>
<dbReference type="InterPro" id="IPR000515">
    <property type="entry name" value="MetI-like"/>
</dbReference>
<organism evidence="9 10">
    <name type="scientific">Pigmentiphaga aceris</name>
    <dbReference type="NCBI Taxonomy" id="1940612"/>
    <lineage>
        <taxon>Bacteria</taxon>
        <taxon>Pseudomonadati</taxon>
        <taxon>Pseudomonadota</taxon>
        <taxon>Betaproteobacteria</taxon>
        <taxon>Burkholderiales</taxon>
        <taxon>Alcaligenaceae</taxon>
        <taxon>Pigmentiphaga</taxon>
    </lineage>
</organism>
<comment type="subcellular location">
    <subcellularLocation>
        <location evidence="1 7">Cell membrane</location>
        <topology evidence="1 7">Multi-pass membrane protein</topology>
    </subcellularLocation>
</comment>
<sequence>MSQVSNQVPTQAPVQAKVAVAPVASAPSTSRLRAALRVVVSDRIMLFSFLLLALLVAVSVFAPLIAVHDPLQLAPRVRLQSSSSIYWFGTDSLGRDLFSRVLYGGRLSISLALLVCVSSVIGGLIVGILAGYFRKLDSIIMRVMDGIMAIPGLLLAIAMVALGGAQISTMVFAIAVPEIPRIARLVRSVVLSVREEPFVEASFGMGSSTIRVLGWHILPSTINPLVIQAAYVCAAAILTEAVLGFLGAGFPPEVPSLGSIIAEGRPFFQRAPWIILFPGAFLALLILAINLFGDALRDRLDPRLARKTKG</sequence>
<keyword evidence="5 7" id="KW-1133">Transmembrane helix</keyword>
<dbReference type="AlphaFoldDB" id="A0A5C0AXP2"/>
<proteinExistence type="inferred from homology"/>
<feature type="transmembrane region" description="Helical" evidence="7">
    <location>
        <begin position="153"/>
        <end position="177"/>
    </location>
</feature>
<evidence type="ECO:0000256" key="1">
    <source>
        <dbReference type="ARBA" id="ARBA00004651"/>
    </source>
</evidence>
<protein>
    <submittedName>
        <fullName evidence="9">ABC transporter permease</fullName>
    </submittedName>
</protein>
<evidence type="ECO:0000256" key="4">
    <source>
        <dbReference type="ARBA" id="ARBA00022692"/>
    </source>
</evidence>
<keyword evidence="10" id="KW-1185">Reference proteome</keyword>
<dbReference type="OrthoDB" id="9783218at2"/>
<accession>A0A5C0AXP2</accession>